<proteinExistence type="predicted"/>
<reference evidence="2 3" key="1">
    <citation type="submission" date="2024-02" db="EMBL/GenBank/DDBJ databases">
        <title>A chromosome-level genome assembly of Drosophila madeirensis, a fruit fly species endemic to Madeira island.</title>
        <authorList>
            <person name="Tomihara K."/>
            <person name="Llopart A."/>
            <person name="Yamamoto D."/>
        </authorList>
    </citation>
    <scope>NUCLEOTIDE SEQUENCE [LARGE SCALE GENOMIC DNA]</scope>
    <source>
        <strain evidence="2 3">RF1</strain>
    </source>
</reference>
<gene>
    <name evidence="2" type="ORF">DMAD_02735</name>
</gene>
<feature type="region of interest" description="Disordered" evidence="1">
    <location>
        <begin position="114"/>
        <end position="159"/>
    </location>
</feature>
<protein>
    <submittedName>
        <fullName evidence="2">Uncharacterized protein</fullName>
    </submittedName>
</protein>
<evidence type="ECO:0000256" key="1">
    <source>
        <dbReference type="SAM" id="MobiDB-lite"/>
    </source>
</evidence>
<sequence length="349" mass="39107">MNGARKLKCLKTVRLGELLYDEQKRLLMLCRSCEHFFLTFQIFQKHLADCSGVKHVVNATDPLNYPEDKRETRLANDRQELHIYNIEDVSSSAIDWETELEDPRWYDDDETCLSAHSKPKTSHSKENVVGKKLLPTEKRKNPPQPQQTAATKTARRRPSPIHTYLAKKMKTEPLRVPHVMEDLQRLVHPTPAAANGDGGTTKATAANGGGGTTKAATAATNTTQQILSKLRACGVDVKRSKAQGTPTPTVDPDLAKKQKTLEIMRKLQSKGIQCTKIKGENKTEQISTQRLMGEQPEPIVKSSPKLITKQYNSKAIIDTQRSMRAEFRKPKTNAKDYNAPKINKVAYAP</sequence>
<dbReference type="Proteomes" id="UP001500889">
    <property type="component" value="Chromosome E"/>
</dbReference>
<evidence type="ECO:0000313" key="2">
    <source>
        <dbReference type="EMBL" id="BFG03495.1"/>
    </source>
</evidence>
<keyword evidence="3" id="KW-1185">Reference proteome</keyword>
<accession>A0AAU9G6E1</accession>
<evidence type="ECO:0000313" key="3">
    <source>
        <dbReference type="Proteomes" id="UP001500889"/>
    </source>
</evidence>
<feature type="compositionally biased region" description="Basic and acidic residues" evidence="1">
    <location>
        <begin position="123"/>
        <end position="140"/>
    </location>
</feature>
<organism evidence="2 3">
    <name type="scientific">Drosophila madeirensis</name>
    <name type="common">Fruit fly</name>
    <dbReference type="NCBI Taxonomy" id="30013"/>
    <lineage>
        <taxon>Eukaryota</taxon>
        <taxon>Metazoa</taxon>
        <taxon>Ecdysozoa</taxon>
        <taxon>Arthropoda</taxon>
        <taxon>Hexapoda</taxon>
        <taxon>Insecta</taxon>
        <taxon>Pterygota</taxon>
        <taxon>Neoptera</taxon>
        <taxon>Endopterygota</taxon>
        <taxon>Diptera</taxon>
        <taxon>Brachycera</taxon>
        <taxon>Muscomorpha</taxon>
        <taxon>Ephydroidea</taxon>
        <taxon>Drosophilidae</taxon>
        <taxon>Drosophila</taxon>
        <taxon>Sophophora</taxon>
    </lineage>
</organism>
<name>A0AAU9G6E1_DROMD</name>
<feature type="region of interest" description="Disordered" evidence="1">
    <location>
        <begin position="328"/>
        <end position="349"/>
    </location>
</feature>
<dbReference type="EMBL" id="AP029267">
    <property type="protein sequence ID" value="BFG03495.1"/>
    <property type="molecule type" value="Genomic_DNA"/>
</dbReference>
<dbReference type="AlphaFoldDB" id="A0AAU9G6E1"/>